<comment type="caution">
    <text evidence="2">The sequence shown here is derived from an EMBL/GenBank/DDBJ whole genome shotgun (WGS) entry which is preliminary data.</text>
</comment>
<evidence type="ECO:0000259" key="1">
    <source>
        <dbReference type="PROSITE" id="PS51186"/>
    </source>
</evidence>
<dbReference type="InterPro" id="IPR039840">
    <property type="entry name" value="NAA80"/>
</dbReference>
<name>A0A657LTH4_9HYPH</name>
<dbReference type="InterPro" id="IPR016181">
    <property type="entry name" value="Acyl_CoA_acyltransferase"/>
</dbReference>
<protein>
    <submittedName>
        <fullName evidence="2">Acetyltransferase</fullName>
    </submittedName>
</protein>
<evidence type="ECO:0000313" key="2">
    <source>
        <dbReference type="EMBL" id="OJF96834.1"/>
    </source>
</evidence>
<dbReference type="Proteomes" id="UP000182661">
    <property type="component" value="Unassembled WGS sequence"/>
</dbReference>
<dbReference type="Gene3D" id="3.40.630.30">
    <property type="match status" value="1"/>
</dbReference>
<gene>
    <name evidence="2" type="ORF">AX760_02920</name>
</gene>
<dbReference type="AlphaFoldDB" id="A0A657LTH4"/>
<dbReference type="GO" id="GO:1905502">
    <property type="term" value="F:acetyl-CoA binding"/>
    <property type="evidence" value="ECO:0007669"/>
    <property type="project" value="TreeGrafter"/>
</dbReference>
<dbReference type="GO" id="GO:0005737">
    <property type="term" value="C:cytoplasm"/>
    <property type="evidence" value="ECO:0007669"/>
    <property type="project" value="TreeGrafter"/>
</dbReference>
<keyword evidence="3" id="KW-1185">Reference proteome</keyword>
<dbReference type="EMBL" id="LSRP01000085">
    <property type="protein sequence ID" value="OJF96834.1"/>
    <property type="molecule type" value="Genomic_DNA"/>
</dbReference>
<dbReference type="PROSITE" id="PS51186">
    <property type="entry name" value="GNAT"/>
    <property type="match status" value="1"/>
</dbReference>
<dbReference type="RefSeq" id="WP_071833171.1">
    <property type="nucleotide sequence ID" value="NZ_LSRP01000085.1"/>
</dbReference>
<dbReference type="SUPFAM" id="SSF55729">
    <property type="entry name" value="Acyl-CoA N-acyltransferases (Nat)"/>
    <property type="match status" value="1"/>
</dbReference>
<dbReference type="GO" id="GO:0008080">
    <property type="term" value="F:N-acetyltransferase activity"/>
    <property type="evidence" value="ECO:0007669"/>
    <property type="project" value="InterPro"/>
</dbReference>
<organism evidence="2 3">
    <name type="scientific">Pararhizobium antarcticum</name>
    <dbReference type="NCBI Taxonomy" id="1798805"/>
    <lineage>
        <taxon>Bacteria</taxon>
        <taxon>Pseudomonadati</taxon>
        <taxon>Pseudomonadota</taxon>
        <taxon>Alphaproteobacteria</taxon>
        <taxon>Hyphomicrobiales</taxon>
        <taxon>Rhizobiaceae</taxon>
        <taxon>Rhizobium/Agrobacterium group</taxon>
        <taxon>Pararhizobium</taxon>
    </lineage>
</organism>
<dbReference type="PANTHER" id="PTHR13538">
    <property type="entry name" value="N-ACETYLTRANSFERASE 6"/>
    <property type="match status" value="1"/>
</dbReference>
<proteinExistence type="predicted"/>
<dbReference type="Pfam" id="PF00583">
    <property type="entry name" value="Acetyltransf_1"/>
    <property type="match status" value="1"/>
</dbReference>
<sequence length="164" mass="18173">MVPRGAVTESACTISDLNDRPDFCATVADRIWLAWWKEKGTARHEIETRVRENLNPDGFPFAVIAHDGDDFHGTASVIASDLDERPDYTPWIAAVWVDPQHRGKGTGGAIVRHAARIALARGFETIYLCALPEKSDFYLNLGWSLLEEDVGEHKLCVLTVTATP</sequence>
<dbReference type="OrthoDB" id="9809751at2"/>
<evidence type="ECO:0000313" key="3">
    <source>
        <dbReference type="Proteomes" id="UP000182661"/>
    </source>
</evidence>
<reference evidence="2 3" key="1">
    <citation type="submission" date="2016-02" db="EMBL/GenBank/DDBJ databases">
        <title>Genome sequencing of a beta-galactosidase producing bacteria Rhizobium sp. 59.</title>
        <authorList>
            <person name="Wang D."/>
            <person name="Kot W."/>
            <person name="Qin Y."/>
            <person name="Hansen L."/>
            <person name="Naqvi K."/>
            <person name="Rensing C."/>
        </authorList>
    </citation>
    <scope>NUCLEOTIDE SEQUENCE [LARGE SCALE GENOMIC DNA]</scope>
    <source>
        <strain evidence="2 3">59</strain>
    </source>
</reference>
<keyword evidence="2" id="KW-0808">Transferase</keyword>
<dbReference type="InterPro" id="IPR000182">
    <property type="entry name" value="GNAT_dom"/>
</dbReference>
<dbReference type="PANTHER" id="PTHR13538:SF4">
    <property type="entry name" value="N-ALPHA-ACETYLTRANSFERASE 80"/>
    <property type="match status" value="1"/>
</dbReference>
<accession>A0A657LTH4</accession>
<dbReference type="CDD" id="cd04301">
    <property type="entry name" value="NAT_SF"/>
    <property type="match status" value="1"/>
</dbReference>
<feature type="domain" description="N-acetyltransferase" evidence="1">
    <location>
        <begin position="12"/>
        <end position="163"/>
    </location>
</feature>